<dbReference type="InterPro" id="IPR051167">
    <property type="entry name" value="Prolyl_oligopep/macrocyclase"/>
</dbReference>
<dbReference type="GO" id="GO:0005829">
    <property type="term" value="C:cytosol"/>
    <property type="evidence" value="ECO:0007669"/>
    <property type="project" value="TreeGrafter"/>
</dbReference>
<evidence type="ECO:0000256" key="3">
    <source>
        <dbReference type="ARBA" id="ARBA00022825"/>
    </source>
</evidence>
<dbReference type="InterPro" id="IPR002470">
    <property type="entry name" value="Peptidase_S9A"/>
</dbReference>
<dbReference type="EMBL" id="JAFLEQ010000008">
    <property type="protein sequence ID" value="MBN9643804.1"/>
    <property type="molecule type" value="Genomic_DNA"/>
</dbReference>
<sequence>MSFLEDITGGQALDWATAQSAATDQAVAGMGDVAGLSRRLLSMMTSADKIAWPTRRGEMIYNFWRDETHPKGVWRRTGRQDWLAGDPEWEILLDIDALSSTDGENWVWRGAHVRRPDCDRALVRLSRGGGDAVVIREFDLDSLCFVTDDPFDVPAAKTSVSWVDRDTLLIGTDTGTGSVTPAGYPARIHLWRRGTALADSPVFTEATTGDLVVSAAADTHPDYPGRVFVYRQIGFFTSETYVGDLAGTLTRIPVPHDCEVSVFGDRAVLMPRTAYAGIPAGGAGLVSLSGLLAGTGTPRVIADPGPGEAFQGVCFTAHYIVVAMLHNVSGCLRVIDPDQPGLEQRQLSLPAAARVSAWAGDACVDDELFVTTESFLTPVDLHRFDLADGGGGQVVRHSPGWFDTAGMTTRQHWATSADGTRIPYFITGRLVTDDRGRPVPQPTLVGAYGGFEHSLLPAYSPGSGMAWLDKGFLSVQATIRGGAEFGPDWHSTVTGINRHKVFEDHQAVLDDIVRRGYTTPAQIGVRGGSNGGLLAAVALTLYPEKFGAAVIQVPLTDMLRYHTWLAGSSWIDEYGNPDDPDDCAALAAYSPLQHVAGRAERSYPPALVTTSTKDDRVHPAHARLFAAALQAAGQPVLYRETTDGGHGGATGPAQAARLEAVIFTWLTHTLTTSDKGDTA</sequence>
<reference evidence="6" key="1">
    <citation type="submission" date="2021-03" db="EMBL/GenBank/DDBJ databases">
        <authorList>
            <person name="Sun Q."/>
        </authorList>
    </citation>
    <scope>NUCLEOTIDE SEQUENCE</scope>
    <source>
        <strain evidence="6">CCM 8862</strain>
    </source>
</reference>
<dbReference type="InterPro" id="IPR023302">
    <property type="entry name" value="Pept_S9A_N"/>
</dbReference>
<proteinExistence type="predicted"/>
<dbReference type="PANTHER" id="PTHR42881">
    <property type="entry name" value="PROLYL ENDOPEPTIDASE"/>
    <property type="match status" value="1"/>
</dbReference>
<comment type="caution">
    <text evidence="6">The sequence shown here is derived from an EMBL/GenBank/DDBJ whole genome shotgun (WGS) entry which is preliminary data.</text>
</comment>
<dbReference type="GO" id="GO:0070012">
    <property type="term" value="F:oligopeptidase activity"/>
    <property type="evidence" value="ECO:0007669"/>
    <property type="project" value="TreeGrafter"/>
</dbReference>
<evidence type="ECO:0000313" key="7">
    <source>
        <dbReference type="Proteomes" id="UP000664332"/>
    </source>
</evidence>
<evidence type="ECO:0000259" key="5">
    <source>
        <dbReference type="Pfam" id="PF02897"/>
    </source>
</evidence>
<dbReference type="GO" id="GO:0006508">
    <property type="term" value="P:proteolysis"/>
    <property type="evidence" value="ECO:0007669"/>
    <property type="project" value="UniProtKB-KW"/>
</dbReference>
<dbReference type="Pfam" id="PF02897">
    <property type="entry name" value="Peptidase_S9_N"/>
    <property type="match status" value="1"/>
</dbReference>
<name>A0A939ITF8_9CORY</name>
<dbReference type="InterPro" id="IPR001375">
    <property type="entry name" value="Peptidase_S9_cat"/>
</dbReference>
<accession>A0A939ITF8</accession>
<evidence type="ECO:0000256" key="2">
    <source>
        <dbReference type="ARBA" id="ARBA00022801"/>
    </source>
</evidence>
<evidence type="ECO:0000313" key="6">
    <source>
        <dbReference type="EMBL" id="MBN9643804.1"/>
    </source>
</evidence>
<dbReference type="Gene3D" id="2.130.10.120">
    <property type="entry name" value="Prolyl oligopeptidase, N-terminal domain"/>
    <property type="match status" value="1"/>
</dbReference>
<feature type="domain" description="Peptidase S9A N-terminal" evidence="5">
    <location>
        <begin position="3"/>
        <end position="206"/>
    </location>
</feature>
<dbReference type="GO" id="GO:0004252">
    <property type="term" value="F:serine-type endopeptidase activity"/>
    <property type="evidence" value="ECO:0007669"/>
    <property type="project" value="InterPro"/>
</dbReference>
<evidence type="ECO:0000259" key="4">
    <source>
        <dbReference type="Pfam" id="PF00326"/>
    </source>
</evidence>
<organism evidence="6 7">
    <name type="scientific">Corynebacterium mendelii</name>
    <dbReference type="NCBI Taxonomy" id="2765362"/>
    <lineage>
        <taxon>Bacteria</taxon>
        <taxon>Bacillati</taxon>
        <taxon>Actinomycetota</taxon>
        <taxon>Actinomycetes</taxon>
        <taxon>Mycobacteriales</taxon>
        <taxon>Corynebacteriaceae</taxon>
        <taxon>Corynebacterium</taxon>
    </lineage>
</organism>
<protein>
    <submittedName>
        <fullName evidence="6">S9 family peptidase</fullName>
    </submittedName>
</protein>
<dbReference type="AlphaFoldDB" id="A0A939ITF8"/>
<keyword evidence="2" id="KW-0378">Hydrolase</keyword>
<keyword evidence="3" id="KW-0720">Serine protease</keyword>
<gene>
    <name evidence="6" type="ORF">JZY06_04085</name>
</gene>
<dbReference type="SUPFAM" id="SSF50993">
    <property type="entry name" value="Peptidase/esterase 'gauge' domain"/>
    <property type="match status" value="1"/>
</dbReference>
<dbReference type="Pfam" id="PF00326">
    <property type="entry name" value="Peptidase_S9"/>
    <property type="match status" value="1"/>
</dbReference>
<dbReference type="SUPFAM" id="SSF53474">
    <property type="entry name" value="alpha/beta-Hydrolases"/>
    <property type="match status" value="1"/>
</dbReference>
<dbReference type="PANTHER" id="PTHR42881:SF13">
    <property type="entry name" value="PROLYL ENDOPEPTIDASE"/>
    <property type="match status" value="1"/>
</dbReference>
<dbReference type="Proteomes" id="UP000664332">
    <property type="component" value="Unassembled WGS sequence"/>
</dbReference>
<dbReference type="InterPro" id="IPR029058">
    <property type="entry name" value="AB_hydrolase_fold"/>
</dbReference>
<dbReference type="RefSeq" id="WP_207278734.1">
    <property type="nucleotide sequence ID" value="NZ_JAFLEQ010000008.1"/>
</dbReference>
<keyword evidence="1" id="KW-0645">Protease</keyword>
<dbReference type="Gene3D" id="3.40.50.1820">
    <property type="entry name" value="alpha/beta hydrolase"/>
    <property type="match status" value="1"/>
</dbReference>
<evidence type="ECO:0000256" key="1">
    <source>
        <dbReference type="ARBA" id="ARBA00022670"/>
    </source>
</evidence>
<dbReference type="PRINTS" id="PR00862">
    <property type="entry name" value="PROLIGOPTASE"/>
</dbReference>
<feature type="domain" description="Peptidase S9 prolyl oligopeptidase catalytic" evidence="4">
    <location>
        <begin position="465"/>
        <end position="670"/>
    </location>
</feature>
<keyword evidence="7" id="KW-1185">Reference proteome</keyword>